<comment type="caution">
    <text evidence="1">The sequence shown here is derived from an EMBL/GenBank/DDBJ whole genome shotgun (WGS) entry which is preliminary data.</text>
</comment>
<evidence type="ECO:0000313" key="2">
    <source>
        <dbReference type="Proteomes" id="UP000265520"/>
    </source>
</evidence>
<reference evidence="1 2" key="1">
    <citation type="journal article" date="2018" name="Front. Plant Sci.">
        <title>Red Clover (Trifolium pratense) and Zigzag Clover (T. medium) - A Picture of Genomic Similarities and Differences.</title>
        <authorList>
            <person name="Dluhosova J."/>
            <person name="Istvanek J."/>
            <person name="Nedelnik J."/>
            <person name="Repkova J."/>
        </authorList>
    </citation>
    <scope>NUCLEOTIDE SEQUENCE [LARGE SCALE GENOMIC DNA]</scope>
    <source>
        <strain evidence="2">cv. 10/8</strain>
        <tissue evidence="1">Leaf</tissue>
    </source>
</reference>
<name>A0A392S1X4_9FABA</name>
<proteinExistence type="predicted"/>
<dbReference type="Proteomes" id="UP000265520">
    <property type="component" value="Unassembled WGS sequence"/>
</dbReference>
<sequence>MYSPVANALRSTLPGSLDSSQRISLLY</sequence>
<keyword evidence="2" id="KW-1185">Reference proteome</keyword>
<protein>
    <submittedName>
        <fullName evidence="1">Uncharacterized protein</fullName>
    </submittedName>
</protein>
<organism evidence="1 2">
    <name type="scientific">Trifolium medium</name>
    <dbReference type="NCBI Taxonomy" id="97028"/>
    <lineage>
        <taxon>Eukaryota</taxon>
        <taxon>Viridiplantae</taxon>
        <taxon>Streptophyta</taxon>
        <taxon>Embryophyta</taxon>
        <taxon>Tracheophyta</taxon>
        <taxon>Spermatophyta</taxon>
        <taxon>Magnoliopsida</taxon>
        <taxon>eudicotyledons</taxon>
        <taxon>Gunneridae</taxon>
        <taxon>Pentapetalae</taxon>
        <taxon>rosids</taxon>
        <taxon>fabids</taxon>
        <taxon>Fabales</taxon>
        <taxon>Fabaceae</taxon>
        <taxon>Papilionoideae</taxon>
        <taxon>50 kb inversion clade</taxon>
        <taxon>NPAAA clade</taxon>
        <taxon>Hologalegina</taxon>
        <taxon>IRL clade</taxon>
        <taxon>Trifolieae</taxon>
        <taxon>Trifolium</taxon>
    </lineage>
</organism>
<dbReference type="AlphaFoldDB" id="A0A392S1X4"/>
<dbReference type="EMBL" id="LXQA010297034">
    <property type="protein sequence ID" value="MCI41846.1"/>
    <property type="molecule type" value="Genomic_DNA"/>
</dbReference>
<feature type="non-terminal residue" evidence="1">
    <location>
        <position position="27"/>
    </location>
</feature>
<evidence type="ECO:0000313" key="1">
    <source>
        <dbReference type="EMBL" id="MCI41846.1"/>
    </source>
</evidence>
<accession>A0A392S1X4</accession>